<dbReference type="Proteomes" id="UP001177021">
    <property type="component" value="Unassembled WGS sequence"/>
</dbReference>
<evidence type="ECO:0000313" key="2">
    <source>
        <dbReference type="Proteomes" id="UP001177021"/>
    </source>
</evidence>
<name>A0ACB0LX51_TRIPR</name>
<gene>
    <name evidence="1" type="ORF">MILVUS5_LOCUS36608</name>
</gene>
<accession>A0ACB0LX51</accession>
<keyword evidence="2" id="KW-1185">Reference proteome</keyword>
<protein>
    <submittedName>
        <fullName evidence="1">Uncharacterized protein</fullName>
    </submittedName>
</protein>
<evidence type="ECO:0000313" key="1">
    <source>
        <dbReference type="EMBL" id="CAJ2673077.1"/>
    </source>
</evidence>
<comment type="caution">
    <text evidence="1">The sequence shown here is derived from an EMBL/GenBank/DDBJ whole genome shotgun (WGS) entry which is preliminary data.</text>
</comment>
<reference evidence="1" key="1">
    <citation type="submission" date="2023-10" db="EMBL/GenBank/DDBJ databases">
        <authorList>
            <person name="Rodriguez Cubillos JULIANA M."/>
            <person name="De Vega J."/>
        </authorList>
    </citation>
    <scope>NUCLEOTIDE SEQUENCE</scope>
</reference>
<proteinExistence type="predicted"/>
<organism evidence="1 2">
    <name type="scientific">Trifolium pratense</name>
    <name type="common">Red clover</name>
    <dbReference type="NCBI Taxonomy" id="57577"/>
    <lineage>
        <taxon>Eukaryota</taxon>
        <taxon>Viridiplantae</taxon>
        <taxon>Streptophyta</taxon>
        <taxon>Embryophyta</taxon>
        <taxon>Tracheophyta</taxon>
        <taxon>Spermatophyta</taxon>
        <taxon>Magnoliopsida</taxon>
        <taxon>eudicotyledons</taxon>
        <taxon>Gunneridae</taxon>
        <taxon>Pentapetalae</taxon>
        <taxon>rosids</taxon>
        <taxon>fabids</taxon>
        <taxon>Fabales</taxon>
        <taxon>Fabaceae</taxon>
        <taxon>Papilionoideae</taxon>
        <taxon>50 kb inversion clade</taxon>
        <taxon>NPAAA clade</taxon>
        <taxon>Hologalegina</taxon>
        <taxon>IRL clade</taxon>
        <taxon>Trifolieae</taxon>
        <taxon>Trifolium</taxon>
    </lineage>
</organism>
<dbReference type="EMBL" id="CASHSV030000716">
    <property type="protein sequence ID" value="CAJ2673077.1"/>
    <property type="molecule type" value="Genomic_DNA"/>
</dbReference>
<sequence>MILTINGCSESSIVKVLKVWKGFKTFNSIYQGPRQKRSKLREKYTKRLFISVLVFYICIKIKQFLCQMNEFISLIVIEHKNALSEVKVRRVMNIKMTERESVRRPS</sequence>